<feature type="compositionally biased region" description="Basic residues" evidence="1">
    <location>
        <begin position="47"/>
        <end position="58"/>
    </location>
</feature>
<organism evidence="2 3">
    <name type="scientific">Mycena metata</name>
    <dbReference type="NCBI Taxonomy" id="1033252"/>
    <lineage>
        <taxon>Eukaryota</taxon>
        <taxon>Fungi</taxon>
        <taxon>Dikarya</taxon>
        <taxon>Basidiomycota</taxon>
        <taxon>Agaricomycotina</taxon>
        <taxon>Agaricomycetes</taxon>
        <taxon>Agaricomycetidae</taxon>
        <taxon>Agaricales</taxon>
        <taxon>Marasmiineae</taxon>
        <taxon>Mycenaceae</taxon>
        <taxon>Mycena</taxon>
    </lineage>
</organism>
<reference evidence="2" key="1">
    <citation type="submission" date="2023-03" db="EMBL/GenBank/DDBJ databases">
        <title>Massive genome expansion in bonnet fungi (Mycena s.s.) driven by repeated elements and novel gene families across ecological guilds.</title>
        <authorList>
            <consortium name="Lawrence Berkeley National Laboratory"/>
            <person name="Harder C.B."/>
            <person name="Miyauchi S."/>
            <person name="Viragh M."/>
            <person name="Kuo A."/>
            <person name="Thoen E."/>
            <person name="Andreopoulos B."/>
            <person name="Lu D."/>
            <person name="Skrede I."/>
            <person name="Drula E."/>
            <person name="Henrissat B."/>
            <person name="Morin E."/>
            <person name="Kohler A."/>
            <person name="Barry K."/>
            <person name="LaButti K."/>
            <person name="Morin E."/>
            <person name="Salamov A."/>
            <person name="Lipzen A."/>
            <person name="Mereny Z."/>
            <person name="Hegedus B."/>
            <person name="Baldrian P."/>
            <person name="Stursova M."/>
            <person name="Weitz H."/>
            <person name="Taylor A."/>
            <person name="Grigoriev I.V."/>
            <person name="Nagy L.G."/>
            <person name="Martin F."/>
            <person name="Kauserud H."/>
        </authorList>
    </citation>
    <scope>NUCLEOTIDE SEQUENCE</scope>
    <source>
        <strain evidence="2">CBHHK182m</strain>
    </source>
</reference>
<dbReference type="Proteomes" id="UP001215598">
    <property type="component" value="Unassembled WGS sequence"/>
</dbReference>
<evidence type="ECO:0000313" key="2">
    <source>
        <dbReference type="EMBL" id="KAJ7775296.1"/>
    </source>
</evidence>
<feature type="region of interest" description="Disordered" evidence="1">
    <location>
        <begin position="91"/>
        <end position="110"/>
    </location>
</feature>
<proteinExistence type="predicted"/>
<sequence>MPLRKLGNLANLNRHGQNALPNTARCTDRKRTAQTGTENHVPTASSRQRKRKKLKKTRSPSPNASNSDVSGHSTASRQSLPRRVLASIVNLVSPSRPSRRSSPTCSVSSEDFSHLEAPFSHFDTPNDTPVNDNPPSTSAADFETDPAAIDIPQGEGEAYAAAPLDPEEDDQDDLEEEERAIPGGPGISWDHRKPPTEVMALEALEAIQLLLYVPPAEGKRKRKIPTKINGWSRIKYPRAMDGIFRPGHGRD</sequence>
<feature type="compositionally biased region" description="Acidic residues" evidence="1">
    <location>
        <begin position="165"/>
        <end position="178"/>
    </location>
</feature>
<dbReference type="AlphaFoldDB" id="A0AAD7NUJ9"/>
<feature type="compositionally biased region" description="Polar residues" evidence="1">
    <location>
        <begin position="62"/>
        <end position="79"/>
    </location>
</feature>
<accession>A0AAD7NUJ9</accession>
<evidence type="ECO:0000313" key="3">
    <source>
        <dbReference type="Proteomes" id="UP001215598"/>
    </source>
</evidence>
<gene>
    <name evidence="2" type="ORF">B0H16DRAFT_1449927</name>
</gene>
<dbReference type="EMBL" id="JARKIB010000010">
    <property type="protein sequence ID" value="KAJ7775296.1"/>
    <property type="molecule type" value="Genomic_DNA"/>
</dbReference>
<feature type="region of interest" description="Disordered" evidence="1">
    <location>
        <begin position="12"/>
        <end position="82"/>
    </location>
</feature>
<feature type="region of interest" description="Disordered" evidence="1">
    <location>
        <begin position="155"/>
        <end position="194"/>
    </location>
</feature>
<feature type="compositionally biased region" description="Polar residues" evidence="1">
    <location>
        <begin position="12"/>
        <end position="25"/>
    </location>
</feature>
<comment type="caution">
    <text evidence="2">The sequence shown here is derived from an EMBL/GenBank/DDBJ whole genome shotgun (WGS) entry which is preliminary data.</text>
</comment>
<feature type="region of interest" description="Disordered" evidence="1">
    <location>
        <begin position="117"/>
        <end position="142"/>
    </location>
</feature>
<name>A0AAD7NUJ9_9AGAR</name>
<feature type="compositionally biased region" description="Low complexity" evidence="1">
    <location>
        <begin position="123"/>
        <end position="137"/>
    </location>
</feature>
<feature type="compositionally biased region" description="Polar residues" evidence="1">
    <location>
        <begin position="33"/>
        <end position="44"/>
    </location>
</feature>
<keyword evidence="3" id="KW-1185">Reference proteome</keyword>
<evidence type="ECO:0000256" key="1">
    <source>
        <dbReference type="SAM" id="MobiDB-lite"/>
    </source>
</evidence>
<protein>
    <submittedName>
        <fullName evidence="2">Uncharacterized protein</fullName>
    </submittedName>
</protein>
<feature type="compositionally biased region" description="Low complexity" evidence="1">
    <location>
        <begin position="93"/>
        <end position="109"/>
    </location>
</feature>